<comment type="subcellular location">
    <subcellularLocation>
        <location evidence="1">Cell membrane</location>
        <topology evidence="1">Multi-pass membrane protein</topology>
    </subcellularLocation>
</comment>
<feature type="transmembrane region" description="Helical" evidence="19">
    <location>
        <begin position="93"/>
        <end position="113"/>
    </location>
</feature>
<evidence type="ECO:0000256" key="5">
    <source>
        <dbReference type="ARBA" id="ARBA00022679"/>
    </source>
</evidence>
<comment type="caution">
    <text evidence="20">The sequence shown here is derived from an EMBL/GenBank/DDBJ whole genome shotgun (WGS) entry which is preliminary data.</text>
</comment>
<name>A0A5S5ASF6_9FIRM</name>
<reference evidence="20 21" key="1">
    <citation type="submission" date="2019-07" db="EMBL/GenBank/DDBJ databases">
        <title>Genomic Encyclopedia of Type Strains, Phase I: the one thousand microbial genomes (KMG-I) project.</title>
        <authorList>
            <person name="Kyrpides N."/>
        </authorList>
    </citation>
    <scope>NUCLEOTIDE SEQUENCE [LARGE SCALE GENOMIC DNA]</scope>
    <source>
        <strain evidence="20 21">DSM 16647</strain>
    </source>
</reference>
<evidence type="ECO:0000256" key="17">
    <source>
        <dbReference type="PIRSR" id="PIRSR600829-3"/>
    </source>
</evidence>
<evidence type="ECO:0000256" key="11">
    <source>
        <dbReference type="ARBA" id="ARBA00023098"/>
    </source>
</evidence>
<keyword evidence="7 17" id="KW-0547">Nucleotide-binding</keyword>
<keyword evidence="6 19" id="KW-0812">Transmembrane</keyword>
<feature type="transmembrane region" description="Helical" evidence="19">
    <location>
        <begin position="52"/>
        <end position="72"/>
    </location>
</feature>
<keyword evidence="9 17" id="KW-0067">ATP-binding</keyword>
<dbReference type="PANTHER" id="PTHR34299:SF1">
    <property type="entry name" value="DIACYLGLYCEROL KINASE"/>
    <property type="match status" value="1"/>
</dbReference>
<evidence type="ECO:0000256" key="8">
    <source>
        <dbReference type="ARBA" id="ARBA00022777"/>
    </source>
</evidence>
<accession>A0A5S5ASF6</accession>
<keyword evidence="18" id="KW-0460">Magnesium</keyword>
<dbReference type="GO" id="GO:0016301">
    <property type="term" value="F:kinase activity"/>
    <property type="evidence" value="ECO:0007669"/>
    <property type="project" value="UniProtKB-KW"/>
</dbReference>
<feature type="binding site" evidence="16">
    <location>
        <position position="66"/>
    </location>
    <ligand>
        <name>substrate</name>
    </ligand>
</feature>
<dbReference type="GO" id="GO:0005524">
    <property type="term" value="F:ATP binding"/>
    <property type="evidence" value="ECO:0007669"/>
    <property type="project" value="UniProtKB-KW"/>
</dbReference>
<feature type="binding site" evidence="17">
    <location>
        <position position="13"/>
    </location>
    <ligand>
        <name>ATP</name>
        <dbReference type="ChEBI" id="CHEBI:30616"/>
    </ligand>
</feature>
<dbReference type="GO" id="GO:0046872">
    <property type="term" value="F:metal ion binding"/>
    <property type="evidence" value="ECO:0007669"/>
    <property type="project" value="UniProtKB-KW"/>
</dbReference>
<evidence type="ECO:0000256" key="13">
    <source>
        <dbReference type="ARBA" id="ARBA00023209"/>
    </source>
</evidence>
<evidence type="ECO:0000256" key="10">
    <source>
        <dbReference type="ARBA" id="ARBA00022989"/>
    </source>
</evidence>
<feature type="active site" description="Proton acceptor" evidence="15">
    <location>
        <position position="66"/>
    </location>
</feature>
<evidence type="ECO:0000256" key="9">
    <source>
        <dbReference type="ARBA" id="ARBA00022840"/>
    </source>
</evidence>
<evidence type="ECO:0000256" key="6">
    <source>
        <dbReference type="ARBA" id="ARBA00022692"/>
    </source>
</evidence>
<keyword evidence="14" id="KW-1208">Phospholipid metabolism</keyword>
<dbReference type="AlphaFoldDB" id="A0A5S5ASF6"/>
<organism evidence="20 21">
    <name type="scientific">Thermosediminibacter litoriperuensis</name>
    <dbReference type="NCBI Taxonomy" id="291989"/>
    <lineage>
        <taxon>Bacteria</taxon>
        <taxon>Bacillati</taxon>
        <taxon>Bacillota</taxon>
        <taxon>Clostridia</taxon>
        <taxon>Thermosediminibacterales</taxon>
        <taxon>Thermosediminibacteraceae</taxon>
        <taxon>Thermosediminibacter</taxon>
    </lineage>
</organism>
<dbReference type="Gene3D" id="1.10.287.3610">
    <property type="match status" value="1"/>
</dbReference>
<comment type="cofactor">
    <cofactor evidence="18">
        <name>Mg(2+)</name>
        <dbReference type="ChEBI" id="CHEBI:18420"/>
    </cofactor>
    <text evidence="18">Mn(2+), Zn(2+), Cd(2+) and Co(2+) support activity to lesser extents.</text>
</comment>
<evidence type="ECO:0000256" key="1">
    <source>
        <dbReference type="ARBA" id="ARBA00004651"/>
    </source>
</evidence>
<dbReference type="InterPro" id="IPR000829">
    <property type="entry name" value="DAGK"/>
</dbReference>
<keyword evidence="21" id="KW-1185">Reference proteome</keyword>
<dbReference type="PROSITE" id="PS01069">
    <property type="entry name" value="DAGK_PROKAR"/>
    <property type="match status" value="1"/>
</dbReference>
<gene>
    <name evidence="20" type="ORF">LZ11_01296</name>
</gene>
<feature type="binding site" evidence="17">
    <location>
        <position position="73"/>
    </location>
    <ligand>
        <name>ATP</name>
        <dbReference type="ChEBI" id="CHEBI:30616"/>
    </ligand>
</feature>
<feature type="binding site" evidence="18">
    <location>
        <position position="73"/>
    </location>
    <ligand>
        <name>a divalent metal cation</name>
        <dbReference type="ChEBI" id="CHEBI:60240"/>
    </ligand>
</feature>
<evidence type="ECO:0000313" key="20">
    <source>
        <dbReference type="EMBL" id="TYP54971.1"/>
    </source>
</evidence>
<keyword evidence="11" id="KW-0443">Lipid metabolism</keyword>
<keyword evidence="13" id="KW-0594">Phospholipid biosynthesis</keyword>
<keyword evidence="10 19" id="KW-1133">Transmembrane helix</keyword>
<dbReference type="CDD" id="cd14266">
    <property type="entry name" value="UDPK_IM_PAP2_like"/>
    <property type="match status" value="1"/>
</dbReference>
<evidence type="ECO:0000256" key="16">
    <source>
        <dbReference type="PIRSR" id="PIRSR600829-2"/>
    </source>
</evidence>
<keyword evidence="4" id="KW-0444">Lipid biosynthesis</keyword>
<evidence type="ECO:0000256" key="4">
    <source>
        <dbReference type="ARBA" id="ARBA00022516"/>
    </source>
</evidence>
<dbReference type="InterPro" id="IPR036945">
    <property type="entry name" value="DAGK_sf"/>
</dbReference>
<feature type="transmembrane region" description="Helical" evidence="19">
    <location>
        <begin position="28"/>
        <end position="46"/>
    </location>
</feature>
<keyword evidence="3" id="KW-1003">Cell membrane</keyword>
<keyword evidence="5" id="KW-0808">Transferase</keyword>
<dbReference type="Pfam" id="PF01219">
    <property type="entry name" value="DAGK_prokar"/>
    <property type="match status" value="1"/>
</dbReference>
<evidence type="ECO:0000256" key="3">
    <source>
        <dbReference type="ARBA" id="ARBA00022475"/>
    </source>
</evidence>
<evidence type="ECO:0000256" key="15">
    <source>
        <dbReference type="PIRSR" id="PIRSR600829-1"/>
    </source>
</evidence>
<protein>
    <submittedName>
        <fullName evidence="20">Diacylglycerol kinase (ATP)</fullName>
    </submittedName>
</protein>
<evidence type="ECO:0000256" key="2">
    <source>
        <dbReference type="ARBA" id="ARBA00005967"/>
    </source>
</evidence>
<evidence type="ECO:0000256" key="19">
    <source>
        <dbReference type="SAM" id="Phobius"/>
    </source>
</evidence>
<dbReference type="Proteomes" id="UP000322294">
    <property type="component" value="Unassembled WGS sequence"/>
</dbReference>
<dbReference type="OrthoDB" id="9789934at2"/>
<evidence type="ECO:0000256" key="7">
    <source>
        <dbReference type="ARBA" id="ARBA00022741"/>
    </source>
</evidence>
<proteinExistence type="inferred from homology"/>
<keyword evidence="8 20" id="KW-0418">Kinase</keyword>
<sequence>MKKARTLLESFVYAVSGVLYSLKTQRNLRIHFLTAFLVMAASRYFGLSPLELAAVFFAVSLVIITEMINTAVETTVDMITERYHPLARIAKNVAAGAVLVAALNAVVIGYLIFFDRIRPLLFPLQKALFGR</sequence>
<dbReference type="GO" id="GO:0008654">
    <property type="term" value="P:phospholipid biosynthetic process"/>
    <property type="evidence" value="ECO:0007669"/>
    <property type="project" value="UniProtKB-KW"/>
</dbReference>
<keyword evidence="12 19" id="KW-0472">Membrane</keyword>
<comment type="similarity">
    <text evidence="2">Belongs to the bacterial diacylglycerol kinase family.</text>
</comment>
<evidence type="ECO:0000256" key="12">
    <source>
        <dbReference type="ARBA" id="ARBA00023136"/>
    </source>
</evidence>
<dbReference type="RefSeq" id="WP_148867056.1">
    <property type="nucleotide sequence ID" value="NZ_VNHO01000011.1"/>
</dbReference>
<dbReference type="EMBL" id="VNHO01000011">
    <property type="protein sequence ID" value="TYP54971.1"/>
    <property type="molecule type" value="Genomic_DNA"/>
</dbReference>
<dbReference type="GO" id="GO:0005886">
    <property type="term" value="C:plasma membrane"/>
    <property type="evidence" value="ECO:0007669"/>
    <property type="project" value="UniProtKB-SubCell"/>
</dbReference>
<evidence type="ECO:0000313" key="21">
    <source>
        <dbReference type="Proteomes" id="UP000322294"/>
    </source>
</evidence>
<evidence type="ECO:0000256" key="14">
    <source>
        <dbReference type="ARBA" id="ARBA00023264"/>
    </source>
</evidence>
<evidence type="ECO:0000256" key="18">
    <source>
        <dbReference type="PIRSR" id="PIRSR600829-4"/>
    </source>
</evidence>
<keyword evidence="18" id="KW-0479">Metal-binding</keyword>
<dbReference type="PANTHER" id="PTHR34299">
    <property type="entry name" value="DIACYLGLYCEROL KINASE"/>
    <property type="match status" value="1"/>
</dbReference>